<evidence type="ECO:0000313" key="2">
    <source>
        <dbReference type="Proteomes" id="UP000663874"/>
    </source>
</evidence>
<name>A0A820ATH4_9BILA</name>
<evidence type="ECO:0000313" key="1">
    <source>
        <dbReference type="EMBL" id="CAF4198137.1"/>
    </source>
</evidence>
<organism evidence="1 2">
    <name type="scientific">Rotaria sordida</name>
    <dbReference type="NCBI Taxonomy" id="392033"/>
    <lineage>
        <taxon>Eukaryota</taxon>
        <taxon>Metazoa</taxon>
        <taxon>Spiralia</taxon>
        <taxon>Gnathifera</taxon>
        <taxon>Rotifera</taxon>
        <taxon>Eurotatoria</taxon>
        <taxon>Bdelloidea</taxon>
        <taxon>Philodinida</taxon>
        <taxon>Philodinidae</taxon>
        <taxon>Rotaria</taxon>
    </lineage>
</organism>
<sequence>MRKVVDFARPGTAFTTVQHAFSRVQYSIQSARFREYVQNDRNSRQKLSRLELFVLEKFKRARDTNLPVHNTDIRRWSLTQAAIE</sequence>
<dbReference type="AlphaFoldDB" id="A0A820ATH4"/>
<feature type="non-terminal residue" evidence="1">
    <location>
        <position position="84"/>
    </location>
</feature>
<gene>
    <name evidence="1" type="ORF">FNK824_LOCUS36116</name>
</gene>
<proteinExistence type="predicted"/>
<accession>A0A820ATH4</accession>
<dbReference type="EMBL" id="CAJOBE010016216">
    <property type="protein sequence ID" value="CAF4198137.1"/>
    <property type="molecule type" value="Genomic_DNA"/>
</dbReference>
<protein>
    <submittedName>
        <fullName evidence="1">Uncharacterized protein</fullName>
    </submittedName>
</protein>
<comment type="caution">
    <text evidence="1">The sequence shown here is derived from an EMBL/GenBank/DDBJ whole genome shotgun (WGS) entry which is preliminary data.</text>
</comment>
<reference evidence="1" key="1">
    <citation type="submission" date="2021-02" db="EMBL/GenBank/DDBJ databases">
        <authorList>
            <person name="Nowell W R."/>
        </authorList>
    </citation>
    <scope>NUCLEOTIDE SEQUENCE</scope>
</reference>
<dbReference type="Proteomes" id="UP000663874">
    <property type="component" value="Unassembled WGS sequence"/>
</dbReference>